<keyword evidence="3" id="KW-1185">Reference proteome</keyword>
<feature type="compositionally biased region" description="Low complexity" evidence="1">
    <location>
        <begin position="45"/>
        <end position="61"/>
    </location>
</feature>
<gene>
    <name evidence="2" type="ORF">EBH_0028970</name>
</gene>
<sequence>MRLQQQKGKQQHKSRDEVAALIQYPLLGFSLPSPVNPIEYLTKYSTGTAPSPSAGSTAGSAVPLPARSERRNAARKTNRQLLRDRIKILGVEAVLEELEQKKKRKSAPKGAGSTKNNHGSCKGECNAEEELEDQKAEHDEEEEGNNSASAKVLHKVESVVASPFRSDEGRFFSNSSEDADVSEFEGNLEDFDEEKAPNVAAFPKNEEKDDDDEDVEEASSGSAGFNKKSASAKGTKAKTNDSKDDGAENEQEDETGAATTASQHKGKGILAL</sequence>
<evidence type="ECO:0000256" key="1">
    <source>
        <dbReference type="SAM" id="MobiDB-lite"/>
    </source>
</evidence>
<evidence type="ECO:0000313" key="2">
    <source>
        <dbReference type="EMBL" id="CDJ49852.1"/>
    </source>
</evidence>
<dbReference type="EMBL" id="HG711894">
    <property type="protein sequence ID" value="CDJ49852.1"/>
    <property type="molecule type" value="Genomic_DNA"/>
</dbReference>
<evidence type="ECO:0000313" key="3">
    <source>
        <dbReference type="Proteomes" id="UP000030750"/>
    </source>
</evidence>
<name>U6LHJ4_9EIME</name>
<dbReference type="Proteomes" id="UP000030750">
    <property type="component" value="Unassembled WGS sequence"/>
</dbReference>
<feature type="compositionally biased region" description="Acidic residues" evidence="1">
    <location>
        <begin position="208"/>
        <end position="217"/>
    </location>
</feature>
<dbReference type="AlphaFoldDB" id="U6LHJ4"/>
<organism evidence="2 3">
    <name type="scientific">Eimeria brunetti</name>
    <dbReference type="NCBI Taxonomy" id="51314"/>
    <lineage>
        <taxon>Eukaryota</taxon>
        <taxon>Sar</taxon>
        <taxon>Alveolata</taxon>
        <taxon>Apicomplexa</taxon>
        <taxon>Conoidasida</taxon>
        <taxon>Coccidia</taxon>
        <taxon>Eucoccidiorida</taxon>
        <taxon>Eimeriorina</taxon>
        <taxon>Eimeriidae</taxon>
        <taxon>Eimeria</taxon>
    </lineage>
</organism>
<feature type="compositionally biased region" description="Acidic residues" evidence="1">
    <location>
        <begin position="177"/>
        <end position="193"/>
    </location>
</feature>
<protein>
    <submittedName>
        <fullName evidence="2">Uncharacterized protein</fullName>
    </submittedName>
</protein>
<proteinExistence type="predicted"/>
<accession>U6LHJ4</accession>
<dbReference type="VEuPathDB" id="ToxoDB:EBH_0028970"/>
<feature type="region of interest" description="Disordered" evidence="1">
    <location>
        <begin position="99"/>
        <end position="272"/>
    </location>
</feature>
<reference evidence="2" key="1">
    <citation type="submission" date="2013-10" db="EMBL/GenBank/DDBJ databases">
        <title>Genomic analysis of the causative agents of coccidiosis in chickens.</title>
        <authorList>
            <person name="Reid A.J."/>
            <person name="Blake D."/>
            <person name="Billington K."/>
            <person name="Browne H."/>
            <person name="Dunn M."/>
            <person name="Hung S."/>
            <person name="Kawahara F."/>
            <person name="Miranda-Saavedra D."/>
            <person name="Mourier T."/>
            <person name="Nagra H."/>
            <person name="Otto T.D."/>
            <person name="Rawlings N."/>
            <person name="Sanchez A."/>
            <person name="Sanders M."/>
            <person name="Subramaniam C."/>
            <person name="Tay Y."/>
            <person name="Dear P."/>
            <person name="Doerig C."/>
            <person name="Gruber A."/>
            <person name="Parkinson J."/>
            <person name="Shirley M."/>
            <person name="Wan K.L."/>
            <person name="Berriman M."/>
            <person name="Tomley F."/>
            <person name="Pain A."/>
        </authorList>
    </citation>
    <scope>NUCLEOTIDE SEQUENCE [LARGE SCALE GENOMIC DNA]</scope>
    <source>
        <strain evidence="2">Houghton</strain>
    </source>
</reference>
<feature type="region of interest" description="Disordered" evidence="1">
    <location>
        <begin position="43"/>
        <end position="82"/>
    </location>
</feature>
<reference evidence="2" key="2">
    <citation type="submission" date="2013-10" db="EMBL/GenBank/DDBJ databases">
        <authorList>
            <person name="Aslett M."/>
        </authorList>
    </citation>
    <scope>NUCLEOTIDE SEQUENCE [LARGE SCALE GENOMIC DNA]</scope>
    <source>
        <strain evidence="2">Houghton</strain>
    </source>
</reference>
<dbReference type="OrthoDB" id="10615364at2759"/>